<protein>
    <submittedName>
        <fullName evidence="1">Uncharacterized protein</fullName>
    </submittedName>
</protein>
<proteinExistence type="predicted"/>
<organism evidence="1 2">
    <name type="scientific">Anopheles minimus</name>
    <dbReference type="NCBI Taxonomy" id="112268"/>
    <lineage>
        <taxon>Eukaryota</taxon>
        <taxon>Metazoa</taxon>
        <taxon>Ecdysozoa</taxon>
        <taxon>Arthropoda</taxon>
        <taxon>Hexapoda</taxon>
        <taxon>Insecta</taxon>
        <taxon>Pterygota</taxon>
        <taxon>Neoptera</taxon>
        <taxon>Endopterygota</taxon>
        <taxon>Diptera</taxon>
        <taxon>Nematocera</taxon>
        <taxon>Culicoidea</taxon>
        <taxon>Culicidae</taxon>
        <taxon>Anophelinae</taxon>
        <taxon>Anopheles</taxon>
    </lineage>
</organism>
<sequence>MWHRSVRSNESLCYYASQRSKMVPKTRHRTPFRDFSCKRVEMNRETMPKRKLNKFIRNVSIALDNHKCVVIVSQNYTDEKNLCNDEN</sequence>
<dbReference type="VEuPathDB" id="VectorBase:AMIN006480"/>
<dbReference type="EnsemblMetazoa" id="AMIN006480-RA">
    <property type="protein sequence ID" value="AMIN006480-PA"/>
    <property type="gene ID" value="AMIN006480"/>
</dbReference>
<evidence type="ECO:0000313" key="1">
    <source>
        <dbReference type="EnsemblMetazoa" id="AMIN006480-PA"/>
    </source>
</evidence>
<dbReference type="AlphaFoldDB" id="A0A182W807"/>
<reference evidence="1" key="2">
    <citation type="submission" date="2020-05" db="UniProtKB">
        <authorList>
            <consortium name="EnsemblMetazoa"/>
        </authorList>
    </citation>
    <scope>IDENTIFICATION</scope>
    <source>
        <strain evidence="1">MINIMUS1</strain>
    </source>
</reference>
<evidence type="ECO:0000313" key="2">
    <source>
        <dbReference type="Proteomes" id="UP000075920"/>
    </source>
</evidence>
<name>A0A182W807_9DIPT</name>
<dbReference type="Proteomes" id="UP000075920">
    <property type="component" value="Unassembled WGS sequence"/>
</dbReference>
<accession>A0A182W807</accession>
<reference evidence="2" key="1">
    <citation type="submission" date="2013-03" db="EMBL/GenBank/DDBJ databases">
        <title>The Genome Sequence of Anopheles minimus MINIMUS1.</title>
        <authorList>
            <consortium name="The Broad Institute Genomics Platform"/>
            <person name="Neafsey D.E."/>
            <person name="Walton C."/>
            <person name="Walker B."/>
            <person name="Young S.K."/>
            <person name="Zeng Q."/>
            <person name="Gargeya S."/>
            <person name="Fitzgerald M."/>
            <person name="Haas B."/>
            <person name="Abouelleil A."/>
            <person name="Allen A.W."/>
            <person name="Alvarado L."/>
            <person name="Arachchi H.M."/>
            <person name="Berlin A.M."/>
            <person name="Chapman S.B."/>
            <person name="Gainer-Dewar J."/>
            <person name="Goldberg J."/>
            <person name="Griggs A."/>
            <person name="Gujja S."/>
            <person name="Hansen M."/>
            <person name="Howarth C."/>
            <person name="Imamovic A."/>
            <person name="Ireland A."/>
            <person name="Larimer J."/>
            <person name="McCowan C."/>
            <person name="Murphy C."/>
            <person name="Pearson M."/>
            <person name="Poon T.W."/>
            <person name="Priest M."/>
            <person name="Roberts A."/>
            <person name="Saif S."/>
            <person name="Shea T."/>
            <person name="Sisk P."/>
            <person name="Sykes S."/>
            <person name="Wortman J."/>
            <person name="Nusbaum C."/>
            <person name="Birren B."/>
        </authorList>
    </citation>
    <scope>NUCLEOTIDE SEQUENCE [LARGE SCALE GENOMIC DNA]</scope>
    <source>
        <strain evidence="2">MINIMUS1</strain>
    </source>
</reference>
<keyword evidence="2" id="KW-1185">Reference proteome</keyword>